<sequence>MKKTAALLFLVTFTGILHSMAAPKGWGIGAGTFDGDFGAQARKDFLFGPELQYDIALQAGLYNQHKVTGRFDADFHYIINPESGFQCYPLAGIDWAVHSKYNRIGANLGAGATLDLNDETRLFIEAKYVVGDWDGFAFTAGIYF</sequence>
<dbReference type="RefSeq" id="WP_322609041.1">
    <property type="nucleotide sequence ID" value="NZ_JARVCO010000010.1"/>
</dbReference>
<organism evidence="2 3">
    <name type="scientific">Pontiella agarivorans</name>
    <dbReference type="NCBI Taxonomy" id="3038953"/>
    <lineage>
        <taxon>Bacteria</taxon>
        <taxon>Pseudomonadati</taxon>
        <taxon>Kiritimatiellota</taxon>
        <taxon>Kiritimatiellia</taxon>
        <taxon>Kiritimatiellales</taxon>
        <taxon>Pontiellaceae</taxon>
        <taxon>Pontiella</taxon>
    </lineage>
</organism>
<dbReference type="InterPro" id="IPR011250">
    <property type="entry name" value="OMP/PagP_B-barrel"/>
</dbReference>
<keyword evidence="1" id="KW-0732">Signal</keyword>
<dbReference type="EMBL" id="JARVCO010000010">
    <property type="protein sequence ID" value="MDZ8119257.1"/>
    <property type="molecule type" value="Genomic_DNA"/>
</dbReference>
<accession>A0ABU5MYI2</accession>
<proteinExistence type="predicted"/>
<evidence type="ECO:0000313" key="2">
    <source>
        <dbReference type="EMBL" id="MDZ8119257.1"/>
    </source>
</evidence>
<comment type="caution">
    <text evidence="2">The sequence shown here is derived from an EMBL/GenBank/DDBJ whole genome shotgun (WGS) entry which is preliminary data.</text>
</comment>
<dbReference type="SUPFAM" id="SSF56925">
    <property type="entry name" value="OMPA-like"/>
    <property type="match status" value="1"/>
</dbReference>
<protein>
    <recommendedName>
        <fullName evidence="4">Outer membrane protein beta-barrel domain-containing protein</fullName>
    </recommendedName>
</protein>
<evidence type="ECO:0000313" key="3">
    <source>
        <dbReference type="Proteomes" id="UP001290861"/>
    </source>
</evidence>
<feature type="signal peptide" evidence="1">
    <location>
        <begin position="1"/>
        <end position="21"/>
    </location>
</feature>
<reference evidence="2 3" key="1">
    <citation type="journal article" date="2024" name="Appl. Environ. Microbiol.">
        <title>Pontiella agarivorans sp. nov., a novel marine anaerobic bacterium capable of degrading macroalgal polysaccharides and fixing nitrogen.</title>
        <authorList>
            <person name="Liu N."/>
            <person name="Kivenson V."/>
            <person name="Peng X."/>
            <person name="Cui Z."/>
            <person name="Lankiewicz T.S."/>
            <person name="Gosselin K.M."/>
            <person name="English C.J."/>
            <person name="Blair E.M."/>
            <person name="O'Malley M.A."/>
            <person name="Valentine D.L."/>
        </authorList>
    </citation>
    <scope>NUCLEOTIDE SEQUENCE [LARGE SCALE GENOMIC DNA]</scope>
    <source>
        <strain evidence="2 3">NLcol2</strain>
    </source>
</reference>
<name>A0ABU5MYI2_9BACT</name>
<gene>
    <name evidence="2" type="ORF">P9H32_11540</name>
</gene>
<keyword evidence="3" id="KW-1185">Reference proteome</keyword>
<feature type="chain" id="PRO_5045647605" description="Outer membrane protein beta-barrel domain-containing protein" evidence="1">
    <location>
        <begin position="22"/>
        <end position="144"/>
    </location>
</feature>
<dbReference type="Proteomes" id="UP001290861">
    <property type="component" value="Unassembled WGS sequence"/>
</dbReference>
<evidence type="ECO:0000256" key="1">
    <source>
        <dbReference type="SAM" id="SignalP"/>
    </source>
</evidence>
<evidence type="ECO:0008006" key="4">
    <source>
        <dbReference type="Google" id="ProtNLM"/>
    </source>
</evidence>